<evidence type="ECO:0000256" key="14">
    <source>
        <dbReference type="ARBA" id="ARBA00047783"/>
    </source>
</evidence>
<evidence type="ECO:0000256" key="11">
    <source>
        <dbReference type="ARBA" id="ARBA00022694"/>
    </source>
</evidence>
<dbReference type="NCBIfam" id="NF000648">
    <property type="entry name" value="PRK00026.1"/>
    <property type="match status" value="1"/>
</dbReference>
<dbReference type="PANTHER" id="PTHR46417">
    <property type="entry name" value="TRNA (GUANINE-N(1)-)-METHYLTRANSFERASE"/>
    <property type="match status" value="1"/>
</dbReference>
<evidence type="ECO:0000256" key="12">
    <source>
        <dbReference type="ARBA" id="ARBA00029736"/>
    </source>
</evidence>
<comment type="caution">
    <text evidence="19">The sequence shown here is derived from an EMBL/GenBank/DDBJ whole genome shotgun (WGS) entry which is preliminary data.</text>
</comment>
<evidence type="ECO:0000256" key="6">
    <source>
        <dbReference type="ARBA" id="ARBA00014679"/>
    </source>
</evidence>
<evidence type="ECO:0000256" key="3">
    <source>
        <dbReference type="ARBA" id="ARBA00007630"/>
    </source>
</evidence>
<dbReference type="GO" id="GO:0002939">
    <property type="term" value="P:tRNA N1-guanine methylation"/>
    <property type="evidence" value="ECO:0007669"/>
    <property type="project" value="TreeGrafter"/>
</dbReference>
<keyword evidence="7 15" id="KW-0963">Cytoplasm</keyword>
<evidence type="ECO:0000256" key="13">
    <source>
        <dbReference type="ARBA" id="ARBA00033392"/>
    </source>
</evidence>
<keyword evidence="9 15" id="KW-0808">Transferase</keyword>
<dbReference type="Gene3D" id="3.40.1280.10">
    <property type="match status" value="1"/>
</dbReference>
<dbReference type="PIRSF" id="PIRSF000386">
    <property type="entry name" value="tRNA_mtase"/>
    <property type="match status" value="1"/>
</dbReference>
<evidence type="ECO:0000256" key="16">
    <source>
        <dbReference type="PIRSR" id="PIRSR000386-1"/>
    </source>
</evidence>
<evidence type="ECO:0000256" key="15">
    <source>
        <dbReference type="HAMAP-Rule" id="MF_00605"/>
    </source>
</evidence>
<evidence type="ECO:0000256" key="10">
    <source>
        <dbReference type="ARBA" id="ARBA00022691"/>
    </source>
</evidence>
<gene>
    <name evidence="15" type="primary">trmD</name>
    <name evidence="19" type="ORF">UT18_C0024G0012</name>
</gene>
<dbReference type="PATRIC" id="fig|1618345.3.peg.1084"/>
<evidence type="ECO:0000313" key="19">
    <source>
        <dbReference type="EMBL" id="KKQ93223.1"/>
    </source>
</evidence>
<evidence type="ECO:0000256" key="5">
    <source>
        <dbReference type="ARBA" id="ARBA00012807"/>
    </source>
</evidence>
<comment type="subcellular location">
    <subcellularLocation>
        <location evidence="2 15 17">Cytoplasm</location>
    </subcellularLocation>
</comment>
<evidence type="ECO:0000256" key="9">
    <source>
        <dbReference type="ARBA" id="ARBA00022679"/>
    </source>
</evidence>
<protein>
    <recommendedName>
        <fullName evidence="6 15">tRNA (guanine-N(1)-)-methyltransferase</fullName>
        <ecNumber evidence="5 15">2.1.1.228</ecNumber>
    </recommendedName>
    <alternativeName>
        <fullName evidence="12 15">M1G-methyltransferase</fullName>
    </alternativeName>
    <alternativeName>
        <fullName evidence="13 15">tRNA [GM37] methyltransferase</fullName>
    </alternativeName>
</protein>
<dbReference type="NCBIfam" id="TIGR00088">
    <property type="entry name" value="trmD"/>
    <property type="match status" value="1"/>
</dbReference>
<feature type="binding site" evidence="15 16">
    <location>
        <begin position="134"/>
        <end position="139"/>
    </location>
    <ligand>
        <name>S-adenosyl-L-methionine</name>
        <dbReference type="ChEBI" id="CHEBI:59789"/>
    </ligand>
</feature>
<evidence type="ECO:0000256" key="4">
    <source>
        <dbReference type="ARBA" id="ARBA00011738"/>
    </source>
</evidence>
<evidence type="ECO:0000256" key="1">
    <source>
        <dbReference type="ARBA" id="ARBA00002634"/>
    </source>
</evidence>
<dbReference type="CDD" id="cd18080">
    <property type="entry name" value="TrmD-like"/>
    <property type="match status" value="1"/>
</dbReference>
<dbReference type="SUPFAM" id="SSF75217">
    <property type="entry name" value="alpha/beta knot"/>
    <property type="match status" value="1"/>
</dbReference>
<dbReference type="InterPro" id="IPR029028">
    <property type="entry name" value="Alpha/beta_knot_MTases"/>
</dbReference>
<keyword evidence="8 15" id="KW-0489">Methyltransferase</keyword>
<proteinExistence type="inferred from homology"/>
<dbReference type="Proteomes" id="UP000034207">
    <property type="component" value="Unassembled WGS sequence"/>
</dbReference>
<dbReference type="InterPro" id="IPR023148">
    <property type="entry name" value="tRNA_m1G_MeTrfase_C_sf"/>
</dbReference>
<evidence type="ECO:0000256" key="8">
    <source>
        <dbReference type="ARBA" id="ARBA00022603"/>
    </source>
</evidence>
<evidence type="ECO:0000256" key="2">
    <source>
        <dbReference type="ARBA" id="ARBA00004496"/>
    </source>
</evidence>
<comment type="subunit">
    <text evidence="4 15 17">Homodimer.</text>
</comment>
<dbReference type="FunFam" id="3.40.1280.10:FF:000001">
    <property type="entry name" value="tRNA (guanine-N(1)-)-methyltransferase"/>
    <property type="match status" value="1"/>
</dbReference>
<keyword evidence="10 15" id="KW-0949">S-adenosyl-L-methionine</keyword>
<dbReference type="InterPro" id="IPR029026">
    <property type="entry name" value="tRNA_m1G_MTases_N"/>
</dbReference>
<evidence type="ECO:0000259" key="18">
    <source>
        <dbReference type="Pfam" id="PF01746"/>
    </source>
</evidence>
<evidence type="ECO:0000256" key="17">
    <source>
        <dbReference type="RuleBase" id="RU003464"/>
    </source>
</evidence>
<comment type="catalytic activity">
    <reaction evidence="14 15 17">
        <text>guanosine(37) in tRNA + S-adenosyl-L-methionine = N(1)-methylguanosine(37) in tRNA + S-adenosyl-L-homocysteine + H(+)</text>
        <dbReference type="Rhea" id="RHEA:36899"/>
        <dbReference type="Rhea" id="RHEA-COMP:10145"/>
        <dbReference type="Rhea" id="RHEA-COMP:10147"/>
        <dbReference type="ChEBI" id="CHEBI:15378"/>
        <dbReference type="ChEBI" id="CHEBI:57856"/>
        <dbReference type="ChEBI" id="CHEBI:59789"/>
        <dbReference type="ChEBI" id="CHEBI:73542"/>
        <dbReference type="ChEBI" id="CHEBI:74269"/>
        <dbReference type="EC" id="2.1.1.228"/>
    </reaction>
</comment>
<dbReference type="EMBL" id="LBVV01000024">
    <property type="protein sequence ID" value="KKQ93223.1"/>
    <property type="molecule type" value="Genomic_DNA"/>
</dbReference>
<dbReference type="Gene3D" id="1.10.1270.20">
    <property type="entry name" value="tRNA(m1g37)methyltransferase, domain 2"/>
    <property type="match status" value="1"/>
</dbReference>
<feature type="domain" description="tRNA methyltransferase TRMD/TRM10-type" evidence="18">
    <location>
        <begin position="2"/>
        <end position="225"/>
    </location>
</feature>
<dbReference type="EC" id="2.1.1.228" evidence="5 15"/>
<evidence type="ECO:0000313" key="20">
    <source>
        <dbReference type="Proteomes" id="UP000034207"/>
    </source>
</evidence>
<comment type="similarity">
    <text evidence="3 15 17">Belongs to the RNA methyltransferase TrmD family.</text>
</comment>
<dbReference type="Pfam" id="PF01746">
    <property type="entry name" value="tRNA_m1G_MT"/>
    <property type="match status" value="1"/>
</dbReference>
<reference evidence="19 20" key="1">
    <citation type="journal article" date="2015" name="Nature">
        <title>rRNA introns, odd ribosomes, and small enigmatic genomes across a large radiation of phyla.</title>
        <authorList>
            <person name="Brown C.T."/>
            <person name="Hug L.A."/>
            <person name="Thomas B.C."/>
            <person name="Sharon I."/>
            <person name="Castelle C.J."/>
            <person name="Singh A."/>
            <person name="Wilkins M.J."/>
            <person name="Williams K.H."/>
            <person name="Banfield J.F."/>
        </authorList>
    </citation>
    <scope>NUCLEOTIDE SEQUENCE [LARGE SCALE GENOMIC DNA]</scope>
</reference>
<comment type="function">
    <text evidence="1 15 17">Specifically methylates guanosine-37 in various tRNAs.</text>
</comment>
<dbReference type="PANTHER" id="PTHR46417:SF1">
    <property type="entry name" value="TRNA (GUANINE-N(1)-)-METHYLTRANSFERASE"/>
    <property type="match status" value="1"/>
</dbReference>
<dbReference type="AlphaFoldDB" id="A0A0G0LMZ0"/>
<name>A0A0G0LMZ0_UNCC2</name>
<dbReference type="GO" id="GO:0052906">
    <property type="term" value="F:tRNA (guanine(37)-N1)-methyltransferase activity"/>
    <property type="evidence" value="ECO:0007669"/>
    <property type="project" value="UniProtKB-UniRule"/>
</dbReference>
<accession>A0A0G0LMZ0</accession>
<dbReference type="HAMAP" id="MF_00605">
    <property type="entry name" value="TrmD"/>
    <property type="match status" value="1"/>
</dbReference>
<sequence>MIKFHILTLFPDLFSGFLKESILARAQKQGLIEIYVYNLRDWGIGKHNQVDDSPYGGGTGMVIMMEPIDVAIKEITKDWMPKKNRKILLTPQGKIYNQKKAEDLSKYENVLLICGRYEGFDERIRALVDEELSIGNYILNGGEVAAMAVVESVFRLLPGVLTKEEATRIETFHDGLLEYPQYTRPEDYYGKKVPPVLLSGNHAKIEKWRHEQAVKKTIEKRPDLLDGRD</sequence>
<dbReference type="InterPro" id="IPR002649">
    <property type="entry name" value="tRNA_m1G_MeTrfase_TrmD"/>
</dbReference>
<evidence type="ECO:0000256" key="7">
    <source>
        <dbReference type="ARBA" id="ARBA00022490"/>
    </source>
</evidence>
<dbReference type="FunFam" id="1.10.1270.20:FF:000001">
    <property type="entry name" value="tRNA (guanine-N(1)-)-methyltransferase"/>
    <property type="match status" value="1"/>
</dbReference>
<feature type="binding site" evidence="15 16">
    <location>
        <position position="115"/>
    </location>
    <ligand>
        <name>S-adenosyl-L-methionine</name>
        <dbReference type="ChEBI" id="CHEBI:59789"/>
    </ligand>
</feature>
<keyword evidence="11 15" id="KW-0819">tRNA processing</keyword>
<dbReference type="STRING" id="1618345.UT18_C0024G0012"/>
<dbReference type="InterPro" id="IPR016009">
    <property type="entry name" value="tRNA_MeTrfase_TRMD/TRM10"/>
</dbReference>
<organism evidence="19 20">
    <name type="scientific">candidate division CPR2 bacterium GW2011_GWC2_39_10</name>
    <dbReference type="NCBI Taxonomy" id="1618345"/>
    <lineage>
        <taxon>Bacteria</taxon>
        <taxon>Bacteria division CPR2</taxon>
    </lineage>
</organism>
<dbReference type="GO" id="GO:0005829">
    <property type="term" value="C:cytosol"/>
    <property type="evidence" value="ECO:0007669"/>
    <property type="project" value="TreeGrafter"/>
</dbReference>